<evidence type="ECO:0000313" key="22">
    <source>
        <dbReference type="EMBL" id="TKA24415.1"/>
    </source>
</evidence>
<dbReference type="PROSITE" id="PS50234">
    <property type="entry name" value="VWFA"/>
    <property type="match status" value="1"/>
</dbReference>
<comment type="catalytic activity">
    <reaction evidence="18 19">
        <text>ATP + H2O = ADP + phosphate + H(+)</text>
        <dbReference type="Rhea" id="RHEA:13065"/>
        <dbReference type="ChEBI" id="CHEBI:15377"/>
        <dbReference type="ChEBI" id="CHEBI:15378"/>
        <dbReference type="ChEBI" id="CHEBI:30616"/>
        <dbReference type="ChEBI" id="CHEBI:43474"/>
        <dbReference type="ChEBI" id="CHEBI:456216"/>
        <dbReference type="EC" id="3.6.4.12"/>
    </reaction>
</comment>
<evidence type="ECO:0000256" key="8">
    <source>
        <dbReference type="ARBA" id="ARBA00022763"/>
    </source>
</evidence>
<dbReference type="PIRSF" id="PIRSF016570">
    <property type="entry name" value="Ku80"/>
    <property type="match status" value="1"/>
</dbReference>
<dbReference type="Gene3D" id="1.25.40.240">
    <property type="entry name" value="Ku, C-terminal domain"/>
    <property type="match status" value="1"/>
</dbReference>
<dbReference type="InterPro" id="IPR036494">
    <property type="entry name" value="Ku_C_sf"/>
</dbReference>
<dbReference type="GO" id="GO:0042162">
    <property type="term" value="F:telomeric DNA binding"/>
    <property type="evidence" value="ECO:0007669"/>
    <property type="project" value="InterPro"/>
</dbReference>
<dbReference type="Pfam" id="PF08785">
    <property type="entry name" value="Ku_PK_bind"/>
    <property type="match status" value="1"/>
</dbReference>
<evidence type="ECO:0000256" key="13">
    <source>
        <dbReference type="ARBA" id="ARBA00023125"/>
    </source>
</evidence>
<evidence type="ECO:0000256" key="9">
    <source>
        <dbReference type="ARBA" id="ARBA00022801"/>
    </source>
</evidence>
<protein>
    <recommendedName>
        <fullName evidence="5 19">ATP-dependent DNA helicase II subunit 2</fullName>
        <ecNumber evidence="4 19">3.6.4.12</ecNumber>
    </recommendedName>
</protein>
<evidence type="ECO:0000256" key="5">
    <source>
        <dbReference type="ARBA" id="ARBA00021792"/>
    </source>
</evidence>
<dbReference type="InterPro" id="IPR006164">
    <property type="entry name" value="DNA_bd_Ku70/Ku80"/>
</dbReference>
<dbReference type="InterPro" id="IPR002035">
    <property type="entry name" value="VWF_A"/>
</dbReference>
<keyword evidence="10 19" id="KW-0347">Helicase</keyword>
<evidence type="ECO:0000256" key="12">
    <source>
        <dbReference type="ARBA" id="ARBA00022895"/>
    </source>
</evidence>
<dbReference type="SUPFAM" id="SSF100939">
    <property type="entry name" value="SPOC domain-like"/>
    <property type="match status" value="1"/>
</dbReference>
<dbReference type="GO" id="GO:0003678">
    <property type="term" value="F:DNA helicase activity"/>
    <property type="evidence" value="ECO:0007669"/>
    <property type="project" value="UniProtKB-EC"/>
</dbReference>
<dbReference type="GO" id="GO:0003690">
    <property type="term" value="F:double-stranded DNA binding"/>
    <property type="evidence" value="ECO:0007669"/>
    <property type="project" value="TreeGrafter"/>
</dbReference>
<comment type="subcellular location">
    <subcellularLocation>
        <location evidence="2">Chromosome</location>
        <location evidence="2">Telomere</location>
    </subcellularLocation>
    <subcellularLocation>
        <location evidence="1 19">Nucleus</location>
    </subcellularLocation>
</comment>
<dbReference type="CDD" id="cd00873">
    <property type="entry name" value="KU80"/>
    <property type="match status" value="1"/>
</dbReference>
<evidence type="ECO:0000256" key="15">
    <source>
        <dbReference type="ARBA" id="ARBA00023204"/>
    </source>
</evidence>
<evidence type="ECO:0000256" key="18">
    <source>
        <dbReference type="ARBA" id="ARBA00047995"/>
    </source>
</evidence>
<evidence type="ECO:0000256" key="2">
    <source>
        <dbReference type="ARBA" id="ARBA00004574"/>
    </source>
</evidence>
<gene>
    <name evidence="22" type="ORF">B0A50_06735</name>
</gene>
<feature type="region of interest" description="Disordered" evidence="20">
    <location>
        <begin position="563"/>
        <end position="584"/>
    </location>
</feature>
<dbReference type="EC" id="3.6.4.12" evidence="4 19"/>
<dbReference type="OrthoDB" id="30826at2759"/>
<keyword evidence="13 19" id="KW-0238">DNA-binding</keyword>
<evidence type="ECO:0000256" key="6">
    <source>
        <dbReference type="ARBA" id="ARBA00022454"/>
    </source>
</evidence>
<name>A0A4U0TRK6_9PEZI</name>
<dbReference type="GO" id="GO:0043564">
    <property type="term" value="C:Ku70:Ku80 complex"/>
    <property type="evidence" value="ECO:0007669"/>
    <property type="project" value="InterPro"/>
</dbReference>
<keyword evidence="7 19" id="KW-0547">Nucleotide-binding</keyword>
<evidence type="ECO:0000256" key="4">
    <source>
        <dbReference type="ARBA" id="ARBA00012551"/>
    </source>
</evidence>
<keyword evidence="9 19" id="KW-0378">Hydrolase</keyword>
<dbReference type="Pfam" id="PF02735">
    <property type="entry name" value="Ku"/>
    <property type="match status" value="1"/>
</dbReference>
<dbReference type="InterPro" id="IPR036465">
    <property type="entry name" value="vWFA_dom_sf"/>
</dbReference>
<dbReference type="Gene3D" id="1.10.1600.10">
    <property type="match status" value="1"/>
</dbReference>
<dbReference type="SUPFAM" id="SSF53300">
    <property type="entry name" value="vWA-like"/>
    <property type="match status" value="1"/>
</dbReference>
<dbReference type="FunFam" id="3.40.50.410:FF:000073">
    <property type="entry name" value="ATP-dependent DNA helicase II subunit 2"/>
    <property type="match status" value="1"/>
</dbReference>
<dbReference type="GO" id="GO:0000723">
    <property type="term" value="P:telomere maintenance"/>
    <property type="evidence" value="ECO:0007669"/>
    <property type="project" value="InterPro"/>
</dbReference>
<dbReference type="Gene3D" id="2.40.290.10">
    <property type="match status" value="1"/>
</dbReference>
<feature type="domain" description="VWFA" evidence="21">
    <location>
        <begin position="6"/>
        <end position="211"/>
    </location>
</feature>
<comment type="caution">
    <text evidence="22">The sequence shown here is derived from an EMBL/GenBank/DDBJ whole genome shotgun (WGS) entry which is preliminary data.</text>
</comment>
<evidence type="ECO:0000256" key="16">
    <source>
        <dbReference type="ARBA" id="ARBA00023242"/>
    </source>
</evidence>
<comment type="function">
    <text evidence="17">Single-stranded DNA-dependent ATP-dependent helicase. Involved in non-homologous end joining (NHEJ) DNA double strand break repair. DNA-binding is sequence-independent but has a high affinity to nicks in double-stranded DNA and to the ends of duplex DNA. Binds to naturally occurring chromosomal ends, and therefore provides chromosomal end protection. Required also for telomere recombination to repair telomeric ends in the absence of telomerase. KU70, of the KU70/KU80 heterodimer, binds to the stem loop of TLC1, the RNA component of telomerase. Involved in telomere maintenance. Interacts with telomeric repeats and subtelomeric sequences thereby controlling telomere length and protecting against subtelomeric rearrangement. Maintains telomeric chromatin, which is involved in silencing the expression of genes located at the telomere. Required for mating-type switching.</text>
</comment>
<dbReference type="GO" id="GO:0006310">
    <property type="term" value="P:DNA recombination"/>
    <property type="evidence" value="ECO:0007669"/>
    <property type="project" value="UniProtKB-KW"/>
</dbReference>
<dbReference type="FunFam" id="2.40.290.10:FF:000008">
    <property type="entry name" value="ATP-dependent DNA helicase II subunit 2"/>
    <property type="match status" value="1"/>
</dbReference>
<keyword evidence="15 19" id="KW-0234">DNA repair</keyword>
<organism evidence="22 23">
    <name type="scientific">Salinomyces thailandicus</name>
    <dbReference type="NCBI Taxonomy" id="706561"/>
    <lineage>
        <taxon>Eukaryota</taxon>
        <taxon>Fungi</taxon>
        <taxon>Dikarya</taxon>
        <taxon>Ascomycota</taxon>
        <taxon>Pezizomycotina</taxon>
        <taxon>Dothideomycetes</taxon>
        <taxon>Dothideomycetidae</taxon>
        <taxon>Mycosphaerellales</taxon>
        <taxon>Teratosphaeriaceae</taxon>
        <taxon>Salinomyces</taxon>
    </lineage>
</organism>
<dbReference type="Pfam" id="PF03731">
    <property type="entry name" value="Ku_N"/>
    <property type="match status" value="1"/>
</dbReference>
<dbReference type="Gene3D" id="3.40.50.410">
    <property type="entry name" value="von Willebrand factor, type A domain"/>
    <property type="match status" value="1"/>
</dbReference>
<dbReference type="InterPro" id="IPR024193">
    <property type="entry name" value="Ku80"/>
</dbReference>
<dbReference type="InterPro" id="IPR005161">
    <property type="entry name" value="Ku_N"/>
</dbReference>
<dbReference type="SUPFAM" id="SSF101420">
    <property type="entry name" value="C-terminal domain of Ku80"/>
    <property type="match status" value="1"/>
</dbReference>
<dbReference type="GO" id="GO:0016887">
    <property type="term" value="F:ATP hydrolysis activity"/>
    <property type="evidence" value="ECO:0007669"/>
    <property type="project" value="RHEA"/>
</dbReference>
<dbReference type="SMART" id="SM00559">
    <property type="entry name" value="Ku78"/>
    <property type="match status" value="1"/>
</dbReference>
<sequence>MAQKEATVYIVDCGRTMGERSHGRQQTNLDWALEYVWDKLTTTVGTGRKTLLAGVVGLRTDGTANLLDEEDEYGHITTYHELGQVLMPQLRKLRNDLVVSATEAGDAISALVIAIQMISNTCKKLAYQRKIVLVTDARGAMQTEDLGNIAKKVREDGIELVVLGVDFDDAEYGFKEESKDVAKRENEEILKQLCEDCGGVCGTLVQAVDELSMPRVKTTKPVPSYRGCLTLGNPQDYDTALAIDVERYPKTMKAAPPSASSFVIRNEMATGEATQSTQTFDDGDVANGAANADGLASVKNARTYQVVDENAPGGKRDVDRDELAKGYEYGRTAVHISESDQNVVLFETSASFDIMGFVDAKQYERYTDMSRVNMVVAQKNNDKASMALSSFIHALYELETYAVARFVAKENREPRVLLLAPNIEPDLECLYDIELPFAEDVRSYKFPPLDRVVTVSGKKLTVHRNLPSDELIEAMDSYVDSMDLSTFGVDDEGQAAEYAPLDETFSIVLHRLNQVIKHRAVYPDKEPPPPYEILLRHSNPPEELVTRAQPALDHLIRTSDVKKVPPKARGRRYRGRKDAPKPLSDLDVGALLAQDPKRTGKKIDPQNAVPEFKQLVEHASEPAQLDDACKQLGRIIEDWIRHSVGDSGYGRAVEGIRVMREEMQEMDLSGPYNGFMKGLKAKLMGEELGGDRREMFQKLRQSRLGLLTVKEVVEDGADEDEAVEFLRFTKAS</sequence>
<dbReference type="EMBL" id="NAJL01000044">
    <property type="protein sequence ID" value="TKA24415.1"/>
    <property type="molecule type" value="Genomic_DNA"/>
</dbReference>
<dbReference type="PANTHER" id="PTHR12604:SF4">
    <property type="entry name" value="X-RAY REPAIR CROSS-COMPLEMENTING PROTEIN 5"/>
    <property type="match status" value="1"/>
</dbReference>
<keyword evidence="14 19" id="KW-0233">DNA recombination</keyword>
<evidence type="ECO:0000256" key="10">
    <source>
        <dbReference type="ARBA" id="ARBA00022806"/>
    </source>
</evidence>
<accession>A0A4U0TRK6</accession>
<feature type="compositionally biased region" description="Basic residues" evidence="20">
    <location>
        <begin position="564"/>
        <end position="575"/>
    </location>
</feature>
<dbReference type="GO" id="GO:0005524">
    <property type="term" value="F:ATP binding"/>
    <property type="evidence" value="ECO:0007669"/>
    <property type="project" value="UniProtKB-UniRule"/>
</dbReference>
<evidence type="ECO:0000256" key="17">
    <source>
        <dbReference type="ARBA" id="ARBA00024890"/>
    </source>
</evidence>
<proteinExistence type="inferred from homology"/>
<evidence type="ECO:0000256" key="1">
    <source>
        <dbReference type="ARBA" id="ARBA00004123"/>
    </source>
</evidence>
<dbReference type="Proteomes" id="UP000308549">
    <property type="component" value="Unassembled WGS sequence"/>
</dbReference>
<comment type="similarity">
    <text evidence="3 19">Belongs to the ku80 family.</text>
</comment>
<dbReference type="GO" id="GO:0006303">
    <property type="term" value="P:double-strand break repair via nonhomologous end joining"/>
    <property type="evidence" value="ECO:0007669"/>
    <property type="project" value="InterPro"/>
</dbReference>
<evidence type="ECO:0000313" key="23">
    <source>
        <dbReference type="Proteomes" id="UP000308549"/>
    </source>
</evidence>
<dbReference type="InterPro" id="IPR016194">
    <property type="entry name" value="SPOC-like_C_dom_sf"/>
</dbReference>
<evidence type="ECO:0000256" key="7">
    <source>
        <dbReference type="ARBA" id="ARBA00022741"/>
    </source>
</evidence>
<evidence type="ECO:0000256" key="14">
    <source>
        <dbReference type="ARBA" id="ARBA00023172"/>
    </source>
</evidence>
<dbReference type="FunFam" id="1.10.1600.10:FF:000002">
    <property type="entry name" value="X-ray repair cross-complementing protein 5"/>
    <property type="match status" value="1"/>
</dbReference>
<dbReference type="AlphaFoldDB" id="A0A4U0TRK6"/>
<evidence type="ECO:0000256" key="11">
    <source>
        <dbReference type="ARBA" id="ARBA00022840"/>
    </source>
</evidence>
<keyword evidence="11 19" id="KW-0067">ATP-binding</keyword>
<keyword evidence="6" id="KW-0158">Chromosome</keyword>
<evidence type="ECO:0000256" key="19">
    <source>
        <dbReference type="PIRNR" id="PIRNR016570"/>
    </source>
</evidence>
<dbReference type="InterPro" id="IPR014893">
    <property type="entry name" value="Ku_PK_bind"/>
</dbReference>
<keyword evidence="23" id="KW-1185">Reference proteome</keyword>
<reference evidence="22 23" key="1">
    <citation type="submission" date="2017-03" db="EMBL/GenBank/DDBJ databases">
        <title>Genomes of endolithic fungi from Antarctica.</title>
        <authorList>
            <person name="Coleine C."/>
            <person name="Masonjones S."/>
            <person name="Stajich J.E."/>
        </authorList>
    </citation>
    <scope>NUCLEOTIDE SEQUENCE [LARGE SCALE GENOMIC DNA]</scope>
    <source>
        <strain evidence="22 23">CCFEE 6315</strain>
    </source>
</reference>
<dbReference type="GO" id="GO:0003684">
    <property type="term" value="F:damaged DNA binding"/>
    <property type="evidence" value="ECO:0007669"/>
    <property type="project" value="InterPro"/>
</dbReference>
<evidence type="ECO:0000256" key="20">
    <source>
        <dbReference type="SAM" id="MobiDB-lite"/>
    </source>
</evidence>
<dbReference type="PANTHER" id="PTHR12604">
    <property type="entry name" value="KU AUTOANTIGEN DNA HELICASE"/>
    <property type="match status" value="1"/>
</dbReference>
<evidence type="ECO:0000256" key="3">
    <source>
        <dbReference type="ARBA" id="ARBA00007726"/>
    </source>
</evidence>
<keyword evidence="12" id="KW-0779">Telomere</keyword>
<dbReference type="GO" id="GO:0000781">
    <property type="term" value="C:chromosome, telomeric region"/>
    <property type="evidence" value="ECO:0007669"/>
    <property type="project" value="UniProtKB-SubCell"/>
</dbReference>
<keyword evidence="8 19" id="KW-0227">DNA damage</keyword>
<evidence type="ECO:0000259" key="21">
    <source>
        <dbReference type="PROSITE" id="PS50234"/>
    </source>
</evidence>
<keyword evidence="16 19" id="KW-0539">Nucleus</keyword>